<feature type="region of interest" description="Disordered" evidence="1">
    <location>
        <begin position="599"/>
        <end position="625"/>
    </location>
</feature>
<dbReference type="InterPro" id="IPR004354">
    <property type="entry name" value="Meiotic_Rec114"/>
</dbReference>
<dbReference type="GeneID" id="19242593"/>
<protein>
    <submittedName>
        <fullName evidence="2">Uncharacterized protein</fullName>
    </submittedName>
</protein>
<feature type="region of interest" description="Disordered" evidence="1">
    <location>
        <begin position="561"/>
        <end position="586"/>
    </location>
</feature>
<dbReference type="AlphaFoldDB" id="U1HTC0"/>
<name>U1HTC0_ENDPU</name>
<feature type="compositionally biased region" description="Low complexity" evidence="1">
    <location>
        <begin position="211"/>
        <end position="224"/>
    </location>
</feature>
<evidence type="ECO:0000313" key="3">
    <source>
        <dbReference type="Proteomes" id="UP000019373"/>
    </source>
</evidence>
<feature type="compositionally biased region" description="Polar residues" evidence="1">
    <location>
        <begin position="393"/>
        <end position="409"/>
    </location>
</feature>
<feature type="compositionally biased region" description="Low complexity" evidence="1">
    <location>
        <begin position="367"/>
        <end position="378"/>
    </location>
</feature>
<keyword evidence="3" id="KW-1185">Reference proteome</keyword>
<feature type="compositionally biased region" description="Polar residues" evidence="1">
    <location>
        <begin position="300"/>
        <end position="336"/>
    </location>
</feature>
<proteinExistence type="predicted"/>
<gene>
    <name evidence="2" type="ORF">EPUS_07713</name>
</gene>
<feature type="compositionally biased region" description="Low complexity" evidence="1">
    <location>
        <begin position="567"/>
        <end position="579"/>
    </location>
</feature>
<reference evidence="3" key="1">
    <citation type="journal article" date="2014" name="BMC Genomics">
        <title>Genome characteristics reveal the impact of lichenization on lichen-forming fungus Endocarpon pusillum Hedwig (Verrucariales, Ascomycota).</title>
        <authorList>
            <person name="Wang Y.-Y."/>
            <person name="Liu B."/>
            <person name="Zhang X.-Y."/>
            <person name="Zhou Q.-M."/>
            <person name="Zhang T."/>
            <person name="Li H."/>
            <person name="Yu Y.-F."/>
            <person name="Zhang X.-L."/>
            <person name="Hao X.-Y."/>
            <person name="Wang M."/>
            <person name="Wang L."/>
            <person name="Wei J.-C."/>
        </authorList>
    </citation>
    <scope>NUCLEOTIDE SEQUENCE [LARGE SCALE GENOMIC DNA]</scope>
    <source>
        <strain evidence="3">Z07020 / HMAS-L-300199</strain>
    </source>
</reference>
<feature type="compositionally biased region" description="Polar residues" evidence="1">
    <location>
        <begin position="279"/>
        <end position="292"/>
    </location>
</feature>
<dbReference type="Proteomes" id="UP000019373">
    <property type="component" value="Unassembled WGS sequence"/>
</dbReference>
<dbReference type="HOGENOM" id="CLU_028413_0_0_1"/>
<dbReference type="RefSeq" id="XP_007801880.1">
    <property type="nucleotide sequence ID" value="XM_007803689.1"/>
</dbReference>
<dbReference type="OrthoDB" id="5360255at2759"/>
<dbReference type="GO" id="GO:0007131">
    <property type="term" value="P:reciprocal meiotic recombination"/>
    <property type="evidence" value="ECO:0007669"/>
    <property type="project" value="InterPro"/>
</dbReference>
<feature type="region of interest" description="Disordered" evidence="1">
    <location>
        <begin position="188"/>
        <end position="246"/>
    </location>
</feature>
<feature type="compositionally biased region" description="Polar residues" evidence="1">
    <location>
        <begin position="354"/>
        <end position="366"/>
    </location>
</feature>
<sequence>MSSKLLSQHPVIGPSTFPLSKFSFATVSGELVKPIPWTHIPDKGHLYAVFETVAVSDYSGKVDEKSQFKVLAEPEVLEDLDLKALGREAVNAAHEMKTLSPPSKFPTVTVIIQEPCIAVRFPLQYGQIRRFQMKFRLASDFYKALALFSQAGCPFTQAGALAAQPPMVRPFSASSVVVPVTRVCQSMETPKSASSTADSDESTLVPSLDLTRQSSSRPSTSSSTNWKSGAAVSKDPTSTYDISRGPAYSEKPAVSQYFPRSSLSSAISNTVHNQHEKSSTAQGEAPRNSTLPFASDPITAGTSTALSSRNSCSQLGHGSIASRPSTAPTLESQRISQMLPPKRELPFKIPRATSEASRNIMRSDQTSSSAKAGSSDSANTSGTPRQPGAKGATRTSRATRDSASGSRSCRNPAVPENDSPVPSAKDILRRSQRLSQKQAGINCTDTESTKISAPLELTTKDELRQASDTMGCNKAIARGKGHAEQPEQDLAAPQYTNIDTQDLLARVDERQRLQRSKRNAALENCGNSTTPPSKRIATGVRPDLGAIAPPSSGVLMPVSDLPRAATGSGSRSLGDSSLGTTPALPRALDVNTVQDYDFQENGGLPLSAQKPADELPMGPSDRGVLGSSERQALADISSNVGAQRKTHLVTSDAMMALMNDPNFAKSPEIAQWADLPQDEREAALETWMCHQLESESFATLLKTLEGMWQRLFFGR</sequence>
<evidence type="ECO:0000313" key="2">
    <source>
        <dbReference type="EMBL" id="ERF72504.1"/>
    </source>
</evidence>
<accession>U1HTC0</accession>
<organism evidence="2 3">
    <name type="scientific">Endocarpon pusillum (strain Z07020 / HMAS-L-300199)</name>
    <name type="common">Lichen-forming fungus</name>
    <dbReference type="NCBI Taxonomy" id="1263415"/>
    <lineage>
        <taxon>Eukaryota</taxon>
        <taxon>Fungi</taxon>
        <taxon>Dikarya</taxon>
        <taxon>Ascomycota</taxon>
        <taxon>Pezizomycotina</taxon>
        <taxon>Eurotiomycetes</taxon>
        <taxon>Chaetothyriomycetidae</taxon>
        <taxon>Verrucariales</taxon>
        <taxon>Verrucariaceae</taxon>
        <taxon>Endocarpon</taxon>
    </lineage>
</organism>
<evidence type="ECO:0000256" key="1">
    <source>
        <dbReference type="SAM" id="MobiDB-lite"/>
    </source>
</evidence>
<feature type="region of interest" description="Disordered" evidence="1">
    <location>
        <begin position="270"/>
        <end position="424"/>
    </location>
</feature>
<dbReference type="eggNOG" id="ENOG502SBD0">
    <property type="taxonomic scope" value="Eukaryota"/>
</dbReference>
<dbReference type="Pfam" id="PF03525">
    <property type="entry name" value="Meiotic_rec114"/>
    <property type="match status" value="1"/>
</dbReference>
<dbReference type="EMBL" id="KE721096">
    <property type="protein sequence ID" value="ERF72504.1"/>
    <property type="molecule type" value="Genomic_DNA"/>
</dbReference>